<dbReference type="EMBL" id="ML996707">
    <property type="protein sequence ID" value="KAF2396384.1"/>
    <property type="molecule type" value="Genomic_DNA"/>
</dbReference>
<evidence type="ECO:0000313" key="3">
    <source>
        <dbReference type="Proteomes" id="UP000799640"/>
    </source>
</evidence>
<sequence>MLCYRTTMLPDHPQPIVVSPLPPSNAMLSPCIYGRSSSPSPSSATPHSPRQHLPPQPHTPHHPYATLSFPPHTCPATTASASAPTPPLTKLFLQTGHVGCTPYDKHASTAVPSPPPSAPTPGGKPTPAPPYPAPDAAPRAPPPTS</sequence>
<protein>
    <submittedName>
        <fullName evidence="2">Uncharacterized protein</fullName>
    </submittedName>
</protein>
<feature type="compositionally biased region" description="Low complexity" evidence="1">
    <location>
        <begin position="36"/>
        <end position="51"/>
    </location>
</feature>
<evidence type="ECO:0000313" key="2">
    <source>
        <dbReference type="EMBL" id="KAF2396384.1"/>
    </source>
</evidence>
<proteinExistence type="predicted"/>
<accession>A0A6G1HKF0</accession>
<reference evidence="2" key="1">
    <citation type="journal article" date="2020" name="Stud. Mycol.">
        <title>101 Dothideomycetes genomes: a test case for predicting lifestyles and emergence of pathogens.</title>
        <authorList>
            <person name="Haridas S."/>
            <person name="Albert R."/>
            <person name="Binder M."/>
            <person name="Bloem J."/>
            <person name="Labutti K."/>
            <person name="Salamov A."/>
            <person name="Andreopoulos B."/>
            <person name="Baker S."/>
            <person name="Barry K."/>
            <person name="Bills G."/>
            <person name="Bluhm B."/>
            <person name="Cannon C."/>
            <person name="Castanera R."/>
            <person name="Culley D."/>
            <person name="Daum C."/>
            <person name="Ezra D."/>
            <person name="Gonzalez J."/>
            <person name="Henrissat B."/>
            <person name="Kuo A."/>
            <person name="Liang C."/>
            <person name="Lipzen A."/>
            <person name="Lutzoni F."/>
            <person name="Magnuson J."/>
            <person name="Mondo S."/>
            <person name="Nolan M."/>
            <person name="Ohm R."/>
            <person name="Pangilinan J."/>
            <person name="Park H.-J."/>
            <person name="Ramirez L."/>
            <person name="Alfaro M."/>
            <person name="Sun H."/>
            <person name="Tritt A."/>
            <person name="Yoshinaga Y."/>
            <person name="Zwiers L.-H."/>
            <person name="Turgeon B."/>
            <person name="Goodwin S."/>
            <person name="Spatafora J."/>
            <person name="Crous P."/>
            <person name="Grigoriev I."/>
        </authorList>
    </citation>
    <scope>NUCLEOTIDE SEQUENCE</scope>
    <source>
        <strain evidence="2">CBS 262.69</strain>
    </source>
</reference>
<name>A0A6G1HKF0_9PEZI</name>
<organism evidence="2 3">
    <name type="scientific">Trichodelitschia bisporula</name>
    <dbReference type="NCBI Taxonomy" id="703511"/>
    <lineage>
        <taxon>Eukaryota</taxon>
        <taxon>Fungi</taxon>
        <taxon>Dikarya</taxon>
        <taxon>Ascomycota</taxon>
        <taxon>Pezizomycotina</taxon>
        <taxon>Dothideomycetes</taxon>
        <taxon>Dothideomycetes incertae sedis</taxon>
        <taxon>Phaeotrichales</taxon>
        <taxon>Phaeotrichaceae</taxon>
        <taxon>Trichodelitschia</taxon>
    </lineage>
</organism>
<keyword evidence="3" id="KW-1185">Reference proteome</keyword>
<feature type="compositionally biased region" description="Pro residues" evidence="1">
    <location>
        <begin position="112"/>
        <end position="145"/>
    </location>
</feature>
<feature type="region of interest" description="Disordered" evidence="1">
    <location>
        <begin position="28"/>
        <end position="145"/>
    </location>
</feature>
<dbReference type="Proteomes" id="UP000799640">
    <property type="component" value="Unassembled WGS sequence"/>
</dbReference>
<feature type="compositionally biased region" description="Low complexity" evidence="1">
    <location>
        <begin position="70"/>
        <end position="83"/>
    </location>
</feature>
<evidence type="ECO:0000256" key="1">
    <source>
        <dbReference type="SAM" id="MobiDB-lite"/>
    </source>
</evidence>
<gene>
    <name evidence="2" type="ORF">EJ06DRAFT_237469</name>
</gene>
<dbReference type="AlphaFoldDB" id="A0A6G1HKF0"/>